<dbReference type="EMBL" id="MLIK01000004">
    <property type="protein sequence ID" value="OHU31393.1"/>
    <property type="molecule type" value="Genomic_DNA"/>
</dbReference>
<sequence length="234" mass="25478">MRVKFADMRWSVPLVFVLLLAATGCQQGVDGEATAERGAGSAGPIQPAQLDQLLTPALSLTVTPGKPLFETDMQSVLWIGADPAECQGVVGYGRHPLFPTNYTGREARTQTDNQYPNQHQLLEVSATYPGDFQATKFLDSVRTTVSKCQRSVAAWGDDQKRNLVTPGPVTPSSPDMVRWSTNLAGDQWVCDFTVIAKANVISQLVTCSPDRSIDNQALSNQRLQKIDELLNSKA</sequence>
<gene>
    <name evidence="3" type="ORF">BKG76_02630</name>
</gene>
<dbReference type="Pfam" id="PF14032">
    <property type="entry name" value="PknH_C"/>
    <property type="match status" value="1"/>
</dbReference>
<protein>
    <submittedName>
        <fullName evidence="3">Sensor domain-containing protein</fullName>
    </submittedName>
</protein>
<proteinExistence type="predicted"/>
<dbReference type="InterPro" id="IPR038232">
    <property type="entry name" value="PknH-like_Extracell_sf"/>
</dbReference>
<feature type="chain" id="PRO_5038741494" evidence="1">
    <location>
        <begin position="28"/>
        <end position="234"/>
    </location>
</feature>
<dbReference type="Proteomes" id="UP000179616">
    <property type="component" value="Unassembled WGS sequence"/>
</dbReference>
<comment type="caution">
    <text evidence="3">The sequence shown here is derived from an EMBL/GenBank/DDBJ whole genome shotgun (WGS) entry which is preliminary data.</text>
</comment>
<feature type="domain" description="PknH-like extracellular" evidence="2">
    <location>
        <begin position="46"/>
        <end position="211"/>
    </location>
</feature>
<organism evidence="3 4">
    <name type="scientific">Mycobacteroides franklinii</name>
    <dbReference type="NCBI Taxonomy" id="948102"/>
    <lineage>
        <taxon>Bacteria</taxon>
        <taxon>Bacillati</taxon>
        <taxon>Actinomycetota</taxon>
        <taxon>Actinomycetes</taxon>
        <taxon>Mycobacteriales</taxon>
        <taxon>Mycobacteriaceae</taxon>
        <taxon>Mycobacteroides</taxon>
    </lineage>
</organism>
<feature type="signal peptide" evidence="1">
    <location>
        <begin position="1"/>
        <end position="27"/>
    </location>
</feature>
<evidence type="ECO:0000313" key="3">
    <source>
        <dbReference type="EMBL" id="OHU31393.1"/>
    </source>
</evidence>
<evidence type="ECO:0000313" key="4">
    <source>
        <dbReference type="Proteomes" id="UP000179616"/>
    </source>
</evidence>
<evidence type="ECO:0000256" key="1">
    <source>
        <dbReference type="SAM" id="SignalP"/>
    </source>
</evidence>
<keyword evidence="1" id="KW-0732">Signal</keyword>
<dbReference type="AlphaFoldDB" id="A0A1S1LHC2"/>
<dbReference type="InterPro" id="IPR026954">
    <property type="entry name" value="PknH-like_Extracell"/>
</dbReference>
<evidence type="ECO:0000259" key="2">
    <source>
        <dbReference type="Pfam" id="PF14032"/>
    </source>
</evidence>
<dbReference type="Gene3D" id="3.40.1000.70">
    <property type="entry name" value="PknH-like extracellular domain"/>
    <property type="match status" value="1"/>
</dbReference>
<name>A0A1S1LHC2_9MYCO</name>
<accession>A0A1S1LHC2</accession>
<dbReference type="PROSITE" id="PS51257">
    <property type="entry name" value="PROKAR_LIPOPROTEIN"/>
    <property type="match status" value="1"/>
</dbReference>
<reference evidence="3 4" key="1">
    <citation type="submission" date="2016-10" db="EMBL/GenBank/DDBJ databases">
        <title>Evaluation of Human, Veterinary and Environmental Mycobacterium chelonae Isolates by Core Genome Phylogenomic Analysis, Targeted Gene Comparison, and Anti-microbial Susceptibility Patterns: A Tale of Mistaken Identities.</title>
        <authorList>
            <person name="Fogelson S.B."/>
            <person name="Camus A.C."/>
            <person name="Lorenz W."/>
            <person name="Vasireddy R."/>
            <person name="Vasireddy S."/>
            <person name="Smith T."/>
            <person name="Brown-Elliott B.A."/>
            <person name="Wallace R.J.Jr."/>
            <person name="Hasan N.A."/>
            <person name="Reischl U."/>
            <person name="Sanchez S."/>
        </authorList>
    </citation>
    <scope>NUCLEOTIDE SEQUENCE [LARGE SCALE GENOMIC DNA]</scope>
    <source>
        <strain evidence="3 4">1559</strain>
    </source>
</reference>